<reference evidence="1" key="1">
    <citation type="submission" date="2020-02" db="EMBL/GenBank/DDBJ databases">
        <authorList>
            <person name="Meier V. D."/>
        </authorList>
    </citation>
    <scope>NUCLEOTIDE SEQUENCE</scope>
    <source>
        <strain evidence="1">AVDCRST_MAG05</strain>
    </source>
</reference>
<protein>
    <submittedName>
        <fullName evidence="1">Uncharacterized protein</fullName>
    </submittedName>
</protein>
<gene>
    <name evidence="1" type="ORF">AVDCRST_MAG05-880</name>
</gene>
<dbReference type="AlphaFoldDB" id="A0A6J4RR21"/>
<sequence>MESIDFGRVGVERRRYAVEEIRFSLARLYRGFVLWASMYGETDASEERERREQVDHLLDLFSRCYLPRSMWLAGPTRETIEDFAEKSREMRERMGAEVEAKGYEEVRAVMARRVTKKLGPARKQVDLALETELAGPRPSRWRTPFRNG</sequence>
<proteinExistence type="predicted"/>
<dbReference type="EMBL" id="CADCVM010000099">
    <property type="protein sequence ID" value="CAA9475344.1"/>
    <property type="molecule type" value="Genomic_DNA"/>
</dbReference>
<evidence type="ECO:0000313" key="1">
    <source>
        <dbReference type="EMBL" id="CAA9475344.1"/>
    </source>
</evidence>
<accession>A0A6J4RR21</accession>
<name>A0A6J4RR21_9ACTN</name>
<organism evidence="1">
    <name type="scientific">uncultured Rubrobacteraceae bacterium</name>
    <dbReference type="NCBI Taxonomy" id="349277"/>
    <lineage>
        <taxon>Bacteria</taxon>
        <taxon>Bacillati</taxon>
        <taxon>Actinomycetota</taxon>
        <taxon>Rubrobacteria</taxon>
        <taxon>Rubrobacterales</taxon>
        <taxon>Rubrobacteraceae</taxon>
        <taxon>environmental samples</taxon>
    </lineage>
</organism>